<keyword evidence="1" id="KW-0472">Membrane</keyword>
<name>A0A0F9CYR3_9ZZZZ</name>
<feature type="transmembrane region" description="Helical" evidence="1">
    <location>
        <begin position="169"/>
        <end position="191"/>
    </location>
</feature>
<dbReference type="AlphaFoldDB" id="A0A0F9CYR3"/>
<feature type="transmembrane region" description="Helical" evidence="1">
    <location>
        <begin position="84"/>
        <end position="107"/>
    </location>
</feature>
<proteinExistence type="predicted"/>
<evidence type="ECO:0008006" key="3">
    <source>
        <dbReference type="Google" id="ProtNLM"/>
    </source>
</evidence>
<evidence type="ECO:0000313" key="2">
    <source>
        <dbReference type="EMBL" id="KKL46601.1"/>
    </source>
</evidence>
<evidence type="ECO:0000256" key="1">
    <source>
        <dbReference type="SAM" id="Phobius"/>
    </source>
</evidence>
<organism evidence="2">
    <name type="scientific">marine sediment metagenome</name>
    <dbReference type="NCBI Taxonomy" id="412755"/>
    <lineage>
        <taxon>unclassified sequences</taxon>
        <taxon>metagenomes</taxon>
        <taxon>ecological metagenomes</taxon>
    </lineage>
</organism>
<keyword evidence="1" id="KW-0812">Transmembrane</keyword>
<gene>
    <name evidence="2" type="ORF">LCGC14_2343920</name>
</gene>
<feature type="transmembrane region" description="Helical" evidence="1">
    <location>
        <begin position="200"/>
        <end position="218"/>
    </location>
</feature>
<sequence>MSENESSLERSNIFYFTVKKLKQNGKKFYDKATEPKVVKISIYISLATFLPGLIIGIIVAMNFGPMPNYSFWLNYISDLGSARYTPAPFIFNFTCIVSSIFIIPLILNLNRLYSSNMVEKIDNSRRTFHINRSRRVFGYMGVSFLFLGVVGMFFVGVFNEDFSPVSLHYVFAILTFVGFAFGAFFTGFAIVLKRKLFPKIIGYFMILGPSSASIFFLIAPQPLTRQFLEWIMLFSAIVWYYTIVWITLQKLNTLLFFNPNFKW</sequence>
<dbReference type="EMBL" id="LAZR01033969">
    <property type="protein sequence ID" value="KKL46601.1"/>
    <property type="molecule type" value="Genomic_DNA"/>
</dbReference>
<comment type="caution">
    <text evidence="2">The sequence shown here is derived from an EMBL/GenBank/DDBJ whole genome shotgun (WGS) entry which is preliminary data.</text>
</comment>
<accession>A0A0F9CYR3</accession>
<feature type="transmembrane region" description="Helical" evidence="1">
    <location>
        <begin position="230"/>
        <end position="248"/>
    </location>
</feature>
<reference evidence="2" key="1">
    <citation type="journal article" date="2015" name="Nature">
        <title>Complex archaea that bridge the gap between prokaryotes and eukaryotes.</title>
        <authorList>
            <person name="Spang A."/>
            <person name="Saw J.H."/>
            <person name="Jorgensen S.L."/>
            <person name="Zaremba-Niedzwiedzka K."/>
            <person name="Martijn J."/>
            <person name="Lind A.E."/>
            <person name="van Eijk R."/>
            <person name="Schleper C."/>
            <person name="Guy L."/>
            <person name="Ettema T.J."/>
        </authorList>
    </citation>
    <scope>NUCLEOTIDE SEQUENCE</scope>
</reference>
<feature type="transmembrane region" description="Helical" evidence="1">
    <location>
        <begin position="40"/>
        <end position="64"/>
    </location>
</feature>
<protein>
    <recommendedName>
        <fullName evidence="3">Frag1/DRAM/Sfk1 family protein</fullName>
    </recommendedName>
</protein>
<feature type="transmembrane region" description="Helical" evidence="1">
    <location>
        <begin position="136"/>
        <end position="157"/>
    </location>
</feature>
<keyword evidence="1" id="KW-1133">Transmembrane helix</keyword>